<reference evidence="3 4" key="1">
    <citation type="journal article" date="2020" name="Genomics">
        <title>Complete, high-quality genomes from long-read metagenomic sequencing of two wolf lichen thalli reveals enigmatic genome architecture.</title>
        <authorList>
            <person name="McKenzie S.K."/>
            <person name="Walston R.F."/>
            <person name="Allen J.L."/>
        </authorList>
    </citation>
    <scope>NUCLEOTIDE SEQUENCE [LARGE SCALE GENOMIC DNA]</scope>
    <source>
        <strain evidence="3">WasteWater2</strain>
    </source>
</reference>
<dbReference type="AlphaFoldDB" id="A0A8H6G4Z2"/>
<feature type="transmembrane region" description="Helical" evidence="1">
    <location>
        <begin position="194"/>
        <end position="215"/>
    </location>
</feature>
<dbReference type="OrthoDB" id="5215637at2759"/>
<name>A0A8H6G4Z2_9LECA</name>
<dbReference type="GeneID" id="59282962"/>
<gene>
    <name evidence="3" type="ORF">HO173_001287</name>
</gene>
<keyword evidence="1" id="KW-0812">Transmembrane</keyword>
<accession>A0A8H6G4Z2</accession>
<keyword evidence="2" id="KW-0732">Signal</keyword>
<sequence length="279" mass="29797">MRALGFIAISACFLGKATRIGAQTCYFPNGSESPHNYTPCGAQSSRLASACCPSLDICLDNGLCLAQTGNEVVWRGSCTDQSWERDGCPQYCQDVQTDWGVTIYPFQQDSSFCCGPGNSSSNACINSTQGSTAPFFVRAGRVIFNRTSGSISPNSSETATVTVSSTAAPSTTANSPTDPTICINPPSSSNKSNVVGLGVGVPLGLALLGALGLLWKQRNRELGARREARAWEGKYDELRSEKRGESIGVEGQTQELRHEGWMLDELEGSLVYEVADSIR</sequence>
<evidence type="ECO:0000313" key="3">
    <source>
        <dbReference type="EMBL" id="KAF6240616.1"/>
    </source>
</evidence>
<evidence type="ECO:0000256" key="2">
    <source>
        <dbReference type="SAM" id="SignalP"/>
    </source>
</evidence>
<keyword evidence="4" id="KW-1185">Reference proteome</keyword>
<dbReference type="Proteomes" id="UP000578531">
    <property type="component" value="Unassembled WGS sequence"/>
</dbReference>
<dbReference type="EMBL" id="JACCJC010000003">
    <property type="protein sequence ID" value="KAF6240616.1"/>
    <property type="molecule type" value="Genomic_DNA"/>
</dbReference>
<feature type="signal peptide" evidence="2">
    <location>
        <begin position="1"/>
        <end position="22"/>
    </location>
</feature>
<comment type="caution">
    <text evidence="3">The sequence shown here is derived from an EMBL/GenBank/DDBJ whole genome shotgun (WGS) entry which is preliminary data.</text>
</comment>
<dbReference type="RefSeq" id="XP_037169875.1">
    <property type="nucleotide sequence ID" value="XM_037303228.1"/>
</dbReference>
<evidence type="ECO:0000256" key="1">
    <source>
        <dbReference type="SAM" id="Phobius"/>
    </source>
</evidence>
<protein>
    <submittedName>
        <fullName evidence="3">Uncharacterized protein</fullName>
    </submittedName>
</protein>
<proteinExistence type="predicted"/>
<keyword evidence="1" id="KW-1133">Transmembrane helix</keyword>
<keyword evidence="1" id="KW-0472">Membrane</keyword>
<feature type="chain" id="PRO_5034587068" evidence="2">
    <location>
        <begin position="23"/>
        <end position="279"/>
    </location>
</feature>
<evidence type="ECO:0000313" key="4">
    <source>
        <dbReference type="Proteomes" id="UP000578531"/>
    </source>
</evidence>
<organism evidence="3 4">
    <name type="scientific">Letharia columbiana</name>
    <dbReference type="NCBI Taxonomy" id="112416"/>
    <lineage>
        <taxon>Eukaryota</taxon>
        <taxon>Fungi</taxon>
        <taxon>Dikarya</taxon>
        <taxon>Ascomycota</taxon>
        <taxon>Pezizomycotina</taxon>
        <taxon>Lecanoromycetes</taxon>
        <taxon>OSLEUM clade</taxon>
        <taxon>Lecanoromycetidae</taxon>
        <taxon>Lecanorales</taxon>
        <taxon>Lecanorineae</taxon>
        <taxon>Parmeliaceae</taxon>
        <taxon>Letharia</taxon>
    </lineage>
</organism>